<dbReference type="EMBL" id="FOTK01000076">
    <property type="protein sequence ID" value="SFM91943.1"/>
    <property type="molecule type" value="Genomic_DNA"/>
</dbReference>
<evidence type="ECO:0000313" key="1">
    <source>
        <dbReference type="EMBL" id="SFM91943.1"/>
    </source>
</evidence>
<evidence type="ECO:0000313" key="2">
    <source>
        <dbReference type="Proteomes" id="UP000199048"/>
    </source>
</evidence>
<proteinExistence type="predicted"/>
<gene>
    <name evidence="1" type="ORF">SAMN05192568_10768</name>
</gene>
<dbReference type="AlphaFoldDB" id="A0A1I4UT54"/>
<accession>A0A1I4UT54</accession>
<keyword evidence="2" id="KW-1185">Reference proteome</keyword>
<sequence>MGTVVVFPGNPLVGVLVTPDCFAIMLAKPGAKHAAWQTSYSTLEDAVREAQEGAELCGWRYIGVWDEERLRALEDWRHQTDRGSAA</sequence>
<protein>
    <submittedName>
        <fullName evidence="1">Uncharacterized protein</fullName>
    </submittedName>
</protein>
<dbReference type="RefSeq" id="WP_092047111.1">
    <property type="nucleotide sequence ID" value="NZ_FOTK01000076.1"/>
</dbReference>
<dbReference type="Proteomes" id="UP000199048">
    <property type="component" value="Unassembled WGS sequence"/>
</dbReference>
<dbReference type="STRING" id="582667.SAMN05192568_10768"/>
<reference evidence="2" key="1">
    <citation type="submission" date="2016-10" db="EMBL/GenBank/DDBJ databases">
        <authorList>
            <person name="Varghese N."/>
            <person name="Submissions S."/>
        </authorList>
    </citation>
    <scope>NUCLEOTIDE SEQUENCE [LARGE SCALE GENOMIC DNA]</scope>
    <source>
        <strain evidence="2">BL36</strain>
    </source>
</reference>
<name>A0A1I4UT54_9HYPH</name>
<organism evidence="1 2">
    <name type="scientific">Methylobacterium pseudosasicola</name>
    <dbReference type="NCBI Taxonomy" id="582667"/>
    <lineage>
        <taxon>Bacteria</taxon>
        <taxon>Pseudomonadati</taxon>
        <taxon>Pseudomonadota</taxon>
        <taxon>Alphaproteobacteria</taxon>
        <taxon>Hyphomicrobiales</taxon>
        <taxon>Methylobacteriaceae</taxon>
        <taxon>Methylobacterium</taxon>
    </lineage>
</organism>